<dbReference type="Pfam" id="PF00528">
    <property type="entry name" value="BPD_transp_1"/>
    <property type="match status" value="1"/>
</dbReference>
<dbReference type="OrthoDB" id="9807065at2"/>
<gene>
    <name evidence="11" type="primary">pstA</name>
    <name evidence="11" type="ORF">Ark11_1018</name>
</gene>
<keyword evidence="6 9" id="KW-0812">Transmembrane</keyword>
<evidence type="ECO:0000256" key="6">
    <source>
        <dbReference type="ARBA" id="ARBA00022692"/>
    </source>
</evidence>
<feature type="domain" description="ABC transmembrane type-1" evidence="10">
    <location>
        <begin position="83"/>
        <end position="302"/>
    </location>
</feature>
<dbReference type="RefSeq" id="WP_092343624.1">
    <property type="nucleotide sequence ID" value="NZ_LN906597.1"/>
</dbReference>
<dbReference type="PATRIC" id="fig|1561003.3.peg.1042"/>
<dbReference type="AlphaFoldDB" id="A0A0S4M6F2"/>
<dbReference type="EMBL" id="LN906597">
    <property type="protein sequence ID" value="CUT17837.1"/>
    <property type="molecule type" value="Genomic_DNA"/>
</dbReference>
<keyword evidence="8 9" id="KW-0472">Membrane</keyword>
<proteinExistence type="inferred from homology"/>
<sequence>MFTKRGLINLFVSWRSLLKHLHREKAKEIVFISLCLLVLSLIMVIFSSLIIHMAIEGYAKLNASFFLRYSSHYSEKAGILAALVGSLCTVTVVVFTAVPIGIMSSVYLEEIAPKNIFLSILDVNLSNLAGVPSIVYGILGLSLFVYRLHLGRTIISAGLTLSILVLPIIVVTAREAISQVPNSLREAAYALGATKLEVIKHHVVPYALPNIVTGVILALSRAVSETAPLVAIGAAAFLRFLPESPLQATFPFFNMHWLFSEFMSLPLQVFHWTNRPDQGFQESAAAASLILVIMTFFLNAVSIFLRYYLIRKMKR</sequence>
<dbReference type="SUPFAM" id="SSF161098">
    <property type="entry name" value="MetI-like"/>
    <property type="match status" value="1"/>
</dbReference>
<evidence type="ECO:0000256" key="7">
    <source>
        <dbReference type="ARBA" id="ARBA00022989"/>
    </source>
</evidence>
<evidence type="ECO:0000256" key="8">
    <source>
        <dbReference type="ARBA" id="ARBA00023136"/>
    </source>
</evidence>
<keyword evidence="5 9" id="KW-1003">Cell membrane</keyword>
<comment type="subcellular location">
    <subcellularLocation>
        <location evidence="9">Cell inner membrane</location>
        <topology evidence="9">Multi-pass membrane protein</topology>
    </subcellularLocation>
    <subcellularLocation>
        <location evidence="1">Cell membrane</location>
        <topology evidence="1">Multi-pass membrane protein</topology>
    </subcellularLocation>
</comment>
<dbReference type="PROSITE" id="PS50928">
    <property type="entry name" value="ABC_TM1"/>
    <property type="match status" value="1"/>
</dbReference>
<dbReference type="PANTHER" id="PTHR43470:SF5">
    <property type="entry name" value="PHOSPHATE TRANSPORT SYSTEM PERMEASE PROTEIN PSTA"/>
    <property type="match status" value="1"/>
</dbReference>
<dbReference type="GO" id="GO:0005315">
    <property type="term" value="F:phosphate transmembrane transporter activity"/>
    <property type="evidence" value="ECO:0007669"/>
    <property type="project" value="InterPro"/>
</dbReference>
<feature type="transmembrane region" description="Helical" evidence="9">
    <location>
        <begin position="79"/>
        <end position="108"/>
    </location>
</feature>
<feature type="transmembrane region" description="Helical" evidence="9">
    <location>
        <begin position="29"/>
        <end position="58"/>
    </location>
</feature>
<evidence type="ECO:0000256" key="2">
    <source>
        <dbReference type="ARBA" id="ARBA00007069"/>
    </source>
</evidence>
<evidence type="ECO:0000313" key="12">
    <source>
        <dbReference type="Proteomes" id="UP000198651"/>
    </source>
</evidence>
<dbReference type="InterPro" id="IPR000515">
    <property type="entry name" value="MetI-like"/>
</dbReference>
<accession>A0A0S4M6F2</accession>
<dbReference type="GO" id="GO:0035435">
    <property type="term" value="P:phosphate ion transmembrane transport"/>
    <property type="evidence" value="ECO:0007669"/>
    <property type="project" value="InterPro"/>
</dbReference>
<dbReference type="NCBIfam" id="TIGR00974">
    <property type="entry name" value="3a0107s02c"/>
    <property type="match status" value="1"/>
</dbReference>
<protein>
    <recommendedName>
        <fullName evidence="3 9">Phosphate transport system permease protein PstA</fullName>
    </recommendedName>
</protein>
<evidence type="ECO:0000256" key="5">
    <source>
        <dbReference type="ARBA" id="ARBA00022475"/>
    </source>
</evidence>
<comment type="similarity">
    <text evidence="2 9">Belongs to the binding-protein-dependent transport system permease family. CysTW subfamily.</text>
</comment>
<feature type="transmembrane region" description="Helical" evidence="9">
    <location>
        <begin position="284"/>
        <end position="309"/>
    </location>
</feature>
<keyword evidence="12" id="KW-1185">Reference proteome</keyword>
<feature type="transmembrane region" description="Helical" evidence="9">
    <location>
        <begin position="250"/>
        <end position="272"/>
    </location>
</feature>
<name>A0A0S4M6F2_9BURK</name>
<evidence type="ECO:0000256" key="4">
    <source>
        <dbReference type="ARBA" id="ARBA00022448"/>
    </source>
</evidence>
<dbReference type="GO" id="GO:0005886">
    <property type="term" value="C:plasma membrane"/>
    <property type="evidence" value="ECO:0007669"/>
    <property type="project" value="UniProtKB-SubCell"/>
</dbReference>
<dbReference type="Gene3D" id="1.10.3720.10">
    <property type="entry name" value="MetI-like"/>
    <property type="match status" value="1"/>
</dbReference>
<feature type="transmembrane region" description="Helical" evidence="9">
    <location>
        <begin position="128"/>
        <end position="146"/>
    </location>
</feature>
<dbReference type="STRING" id="1561003.Ark11_1018"/>
<dbReference type="Proteomes" id="UP000198651">
    <property type="component" value="Chromosome I"/>
</dbReference>
<evidence type="ECO:0000256" key="9">
    <source>
        <dbReference type="RuleBase" id="RU363043"/>
    </source>
</evidence>
<keyword evidence="4" id="KW-0813">Transport</keyword>
<evidence type="ECO:0000313" key="11">
    <source>
        <dbReference type="EMBL" id="CUT17837.1"/>
    </source>
</evidence>
<dbReference type="CDD" id="cd06261">
    <property type="entry name" value="TM_PBP2"/>
    <property type="match status" value="1"/>
</dbReference>
<keyword evidence="7 9" id="KW-1133">Transmembrane helix</keyword>
<dbReference type="InterPro" id="IPR005672">
    <property type="entry name" value="Phosphate_PstA"/>
</dbReference>
<dbReference type="InterPro" id="IPR035906">
    <property type="entry name" value="MetI-like_sf"/>
</dbReference>
<reference evidence="12" key="1">
    <citation type="submission" date="2015-11" db="EMBL/GenBank/DDBJ databases">
        <authorList>
            <person name="Seth-Smith H.M.B."/>
        </authorList>
    </citation>
    <scope>NUCLEOTIDE SEQUENCE [LARGE SCALE GENOMIC DNA]</scope>
    <source>
        <strain evidence="12">2013Ark11</strain>
    </source>
</reference>
<organism evidence="11 12">
    <name type="scientific">Candidatus Ichthyocystis hellenicum</name>
    <dbReference type="NCBI Taxonomy" id="1561003"/>
    <lineage>
        <taxon>Bacteria</taxon>
        <taxon>Pseudomonadati</taxon>
        <taxon>Pseudomonadota</taxon>
        <taxon>Betaproteobacteria</taxon>
        <taxon>Burkholderiales</taxon>
        <taxon>Candidatus Ichthyocystis</taxon>
    </lineage>
</organism>
<evidence type="ECO:0000256" key="3">
    <source>
        <dbReference type="ARBA" id="ARBA00016864"/>
    </source>
</evidence>
<feature type="transmembrane region" description="Helical" evidence="9">
    <location>
        <begin position="153"/>
        <end position="173"/>
    </location>
</feature>
<dbReference type="PANTHER" id="PTHR43470">
    <property type="entry name" value="PHOSPHATE TRANSPORT SYSTEM PERMEASE PROTEIN PSTA-RELATED"/>
    <property type="match status" value="1"/>
</dbReference>
<evidence type="ECO:0000259" key="10">
    <source>
        <dbReference type="PROSITE" id="PS50928"/>
    </source>
</evidence>
<evidence type="ECO:0000256" key="1">
    <source>
        <dbReference type="ARBA" id="ARBA00004651"/>
    </source>
</evidence>